<organism evidence="2 3">
    <name type="scientific">Agaribacillus aureus</name>
    <dbReference type="NCBI Taxonomy" id="3051825"/>
    <lineage>
        <taxon>Bacteria</taxon>
        <taxon>Pseudomonadati</taxon>
        <taxon>Bacteroidota</taxon>
        <taxon>Cytophagia</taxon>
        <taxon>Cytophagales</taxon>
        <taxon>Splendidivirgaceae</taxon>
        <taxon>Agaribacillus</taxon>
    </lineage>
</organism>
<feature type="compositionally biased region" description="Basic and acidic residues" evidence="1">
    <location>
        <begin position="1"/>
        <end position="20"/>
    </location>
</feature>
<feature type="region of interest" description="Disordered" evidence="1">
    <location>
        <begin position="1"/>
        <end position="26"/>
    </location>
</feature>
<name>A0ABT8LAE4_9BACT</name>
<reference evidence="2" key="1">
    <citation type="submission" date="2023-06" db="EMBL/GenBank/DDBJ databases">
        <title>Genomic of Agaribacillus aureum.</title>
        <authorList>
            <person name="Wang G."/>
        </authorList>
    </citation>
    <scope>NUCLEOTIDE SEQUENCE</scope>
    <source>
        <strain evidence="2">BMA12</strain>
    </source>
</reference>
<protein>
    <submittedName>
        <fullName evidence="2">Uncharacterized protein</fullName>
    </submittedName>
</protein>
<evidence type="ECO:0000313" key="2">
    <source>
        <dbReference type="EMBL" id="MDN5213243.1"/>
    </source>
</evidence>
<dbReference type="Proteomes" id="UP001172083">
    <property type="component" value="Unassembled WGS sequence"/>
</dbReference>
<sequence length="54" mass="6011">MNHFSEEPESEAGRGDEPRAGNKVLEGGKFYEQEGFTYAKASVNEKGWNSLLAF</sequence>
<dbReference type="EMBL" id="JAUJEB010000002">
    <property type="protein sequence ID" value="MDN5213243.1"/>
    <property type="molecule type" value="Genomic_DNA"/>
</dbReference>
<keyword evidence="3" id="KW-1185">Reference proteome</keyword>
<comment type="caution">
    <text evidence="2">The sequence shown here is derived from an EMBL/GenBank/DDBJ whole genome shotgun (WGS) entry which is preliminary data.</text>
</comment>
<proteinExistence type="predicted"/>
<evidence type="ECO:0000256" key="1">
    <source>
        <dbReference type="SAM" id="MobiDB-lite"/>
    </source>
</evidence>
<dbReference type="RefSeq" id="WP_346758582.1">
    <property type="nucleotide sequence ID" value="NZ_JAUJEB010000002.1"/>
</dbReference>
<evidence type="ECO:0000313" key="3">
    <source>
        <dbReference type="Proteomes" id="UP001172083"/>
    </source>
</evidence>
<accession>A0ABT8LAE4</accession>
<gene>
    <name evidence="2" type="ORF">QQ020_14335</name>
</gene>